<dbReference type="EMBL" id="BKCP01010514">
    <property type="protein sequence ID" value="GER53006.1"/>
    <property type="molecule type" value="Genomic_DNA"/>
</dbReference>
<keyword evidence="1" id="KW-0812">Transmembrane</keyword>
<comment type="caution">
    <text evidence="2">The sequence shown here is derived from an EMBL/GenBank/DDBJ whole genome shotgun (WGS) entry which is preliminary data.</text>
</comment>
<evidence type="ECO:0000313" key="3">
    <source>
        <dbReference type="Proteomes" id="UP000325081"/>
    </source>
</evidence>
<sequence length="169" mass="19886">MLRFFSSSVSGQSNGVQKKFSPKLVFVNLQYLLLWILTMILFPLLAHVPWFVWGSRTLKLPKVSVVGSDTEFEYWFKQHYKHALDLATDKVKYFEAARFVRWVIFFKISIIPKKSMRLSKFVEYMNFSCIIKLYHCPHSIILRVCELQVRFSSQGLVLLPDDHKVNFDG</sequence>
<protein>
    <submittedName>
        <fullName evidence="2">Membrane protein</fullName>
    </submittedName>
</protein>
<dbReference type="AlphaFoldDB" id="A0A5A7R6G1"/>
<accession>A0A5A7R6G1</accession>
<feature type="transmembrane region" description="Helical" evidence="1">
    <location>
        <begin position="32"/>
        <end position="53"/>
    </location>
</feature>
<proteinExistence type="predicted"/>
<evidence type="ECO:0000256" key="1">
    <source>
        <dbReference type="SAM" id="Phobius"/>
    </source>
</evidence>
<organism evidence="2 3">
    <name type="scientific">Striga asiatica</name>
    <name type="common">Asiatic witchweed</name>
    <name type="synonym">Buchnera asiatica</name>
    <dbReference type="NCBI Taxonomy" id="4170"/>
    <lineage>
        <taxon>Eukaryota</taxon>
        <taxon>Viridiplantae</taxon>
        <taxon>Streptophyta</taxon>
        <taxon>Embryophyta</taxon>
        <taxon>Tracheophyta</taxon>
        <taxon>Spermatophyta</taxon>
        <taxon>Magnoliopsida</taxon>
        <taxon>eudicotyledons</taxon>
        <taxon>Gunneridae</taxon>
        <taxon>Pentapetalae</taxon>
        <taxon>asterids</taxon>
        <taxon>lamiids</taxon>
        <taxon>Lamiales</taxon>
        <taxon>Orobanchaceae</taxon>
        <taxon>Buchnereae</taxon>
        <taxon>Striga</taxon>
    </lineage>
</organism>
<evidence type="ECO:0000313" key="2">
    <source>
        <dbReference type="EMBL" id="GER53006.1"/>
    </source>
</evidence>
<reference evidence="3" key="1">
    <citation type="journal article" date="2019" name="Curr. Biol.">
        <title>Genome Sequence of Striga asiatica Provides Insight into the Evolution of Plant Parasitism.</title>
        <authorList>
            <person name="Yoshida S."/>
            <person name="Kim S."/>
            <person name="Wafula E.K."/>
            <person name="Tanskanen J."/>
            <person name="Kim Y.M."/>
            <person name="Honaas L."/>
            <person name="Yang Z."/>
            <person name="Spallek T."/>
            <person name="Conn C.E."/>
            <person name="Ichihashi Y."/>
            <person name="Cheong K."/>
            <person name="Cui S."/>
            <person name="Der J.P."/>
            <person name="Gundlach H."/>
            <person name="Jiao Y."/>
            <person name="Hori C."/>
            <person name="Ishida J.K."/>
            <person name="Kasahara H."/>
            <person name="Kiba T."/>
            <person name="Kim M.S."/>
            <person name="Koo N."/>
            <person name="Laohavisit A."/>
            <person name="Lee Y.H."/>
            <person name="Lumba S."/>
            <person name="McCourt P."/>
            <person name="Mortimer J.C."/>
            <person name="Mutuku J.M."/>
            <person name="Nomura T."/>
            <person name="Sasaki-Sekimoto Y."/>
            <person name="Seto Y."/>
            <person name="Wang Y."/>
            <person name="Wakatake T."/>
            <person name="Sakakibara H."/>
            <person name="Demura T."/>
            <person name="Yamaguchi S."/>
            <person name="Yoneyama K."/>
            <person name="Manabe R.I."/>
            <person name="Nelson D.C."/>
            <person name="Schulman A.H."/>
            <person name="Timko M.P."/>
            <person name="dePamphilis C.W."/>
            <person name="Choi D."/>
            <person name="Shirasu K."/>
        </authorList>
    </citation>
    <scope>NUCLEOTIDE SEQUENCE [LARGE SCALE GENOMIC DNA]</scope>
    <source>
        <strain evidence="3">cv. UVA1</strain>
    </source>
</reference>
<dbReference type="Proteomes" id="UP000325081">
    <property type="component" value="Unassembled WGS sequence"/>
</dbReference>
<name>A0A5A7R6G1_STRAF</name>
<keyword evidence="3" id="KW-1185">Reference proteome</keyword>
<gene>
    <name evidence="2" type="ORF">STAS_30489</name>
</gene>
<keyword evidence="1" id="KW-0472">Membrane</keyword>
<keyword evidence="1" id="KW-1133">Transmembrane helix</keyword>